<sequence>MEDCPDCKNVPYQHPCVKHAPCVTVPHKGFPGGVKWNPATCLHCSSWADIFRKDNSKGEELCAVLKLSSKTDISAIFSSSDEAKLRSPKKKSKKRSRMSSSSSSGEAELQSSKKGKKQMRTNSTSSSSTSSRVSSPWQTKSSRHKPSEKRRRSSSPPERKSRKQRHRRSPPYPPPGHRAPPYFPEVGGPSDHYDPHTPYFYHTPDGRVYHQAYPPISQGVFLHNPHYDYSRYEDDVPEAEFSEAEENPAVETVAISEDGHFSPNYTLDRSTSVTPVLPPEGTVAAQAKTAAMEDFNSPASSPEDQLSKVFYPPDGASAIFEGATNQVIFHYKYKSYGKFEIVKSDPLSFRVVYKNLLQYTAPFLVDCYDNPSSRPASSQSSGDLQARLTMFNTSLMDKLGFSATMHPLTIHLHKQSSLHGDLLKALNKHRLARTAHKDLLKLVKGVPSAGILKRLAASKDRPLTPKVQRFLTVTAADAADSVVTFLNLPTAASFNHITDLPTAYAYLTLPQHHMLALFHSLKEELLFLIGTYSFIAATHESLKSKRNAIHTKLPSHWLTHNLRWSAYGYKSFAKMAIPVAEKLGAVTLLLRMDSLSYQRAPHLSELLVYNDDIVGPAILPLAGRGSLMLLSRTTGPFAPHTLADPTILSYSRAPKQASPRGFTTPPDNGKASEDRINPDRTPAELMRTAEPRPTPSFRTMAEPVSDAPGGRLMIFVDQWQSAPRSIFNIIKKGFHWTWQSQAPQLCTPTHLDSTPNPDLSLVITDLLSKQAIYQVSPQPCFLSRVFLVPKRTGGLRFIINLTQLNKHIHCPRFHMSNHSVLADMLSPPAWMTSIDLSDAYFHVPIKATLHKYLAFTHNGKLFFFRALPFGLNVAPYIFTRILRYPLSLLHQQGIPVLAYIDDWIMWGKSPDLASHAYMTTASVLSHLGFLINHKKSQPVPTQDANWLGVRWITDQGLWGIPISKQELQDLLHRFSVAPTTSRREWKRLLGELNFVTQILPRSHHLLQPLLKPQLLSTPANRDRKVPIPTRLRRALLPWLTQPLLQNTEPFYSAQDPVLLSTDASLSGWGGHTHSATVSGSWTPLEEHLHINLLEVRAVHHCLLHLNLSHQWIHLFIDNAPAQCAINKLSCKSLNLLKEVTHLVHLLQLRSLKIKAFRISTLLNAKADALSHTSHPLLKWELPQKTFHQLQLLRGPLEIDLMATSENSKLPLFIYPHPHPRAWGHNALAWD</sequence>
<dbReference type="EMBL" id="JARAKH010000038">
    <property type="protein sequence ID" value="KAK8383106.1"/>
    <property type="molecule type" value="Genomic_DNA"/>
</dbReference>
<dbReference type="Gene3D" id="3.30.70.270">
    <property type="match status" value="1"/>
</dbReference>
<feature type="compositionally biased region" description="Low complexity" evidence="1">
    <location>
        <begin position="121"/>
        <end position="135"/>
    </location>
</feature>
<dbReference type="CDD" id="cd09275">
    <property type="entry name" value="RNase_HI_RT_DIRS1"/>
    <property type="match status" value="1"/>
</dbReference>
<dbReference type="GO" id="GO:0071897">
    <property type="term" value="P:DNA biosynthetic process"/>
    <property type="evidence" value="ECO:0007669"/>
    <property type="project" value="UniProtKB-ARBA"/>
</dbReference>
<dbReference type="SUPFAM" id="SSF56672">
    <property type="entry name" value="DNA/RNA polymerases"/>
    <property type="match status" value="1"/>
</dbReference>
<evidence type="ECO:0000259" key="2">
    <source>
        <dbReference type="PROSITE" id="PS50878"/>
    </source>
</evidence>
<reference evidence="3 4" key="1">
    <citation type="submission" date="2023-03" db="EMBL/GenBank/DDBJ databases">
        <title>High-quality genome of Scylla paramamosain provides insights in environmental adaptation.</title>
        <authorList>
            <person name="Zhang L."/>
        </authorList>
    </citation>
    <scope>NUCLEOTIDE SEQUENCE [LARGE SCALE GENOMIC DNA]</scope>
    <source>
        <strain evidence="3">LZ_2023a</strain>
        <tissue evidence="3">Muscle</tissue>
    </source>
</reference>
<dbReference type="InterPro" id="IPR000477">
    <property type="entry name" value="RT_dom"/>
</dbReference>
<proteinExistence type="predicted"/>
<comment type="caution">
    <text evidence="3">The sequence shown here is derived from an EMBL/GenBank/DDBJ whole genome shotgun (WGS) entry which is preliminary data.</text>
</comment>
<feature type="region of interest" description="Disordered" evidence="1">
    <location>
        <begin position="650"/>
        <end position="703"/>
    </location>
</feature>
<evidence type="ECO:0000256" key="1">
    <source>
        <dbReference type="SAM" id="MobiDB-lite"/>
    </source>
</evidence>
<gene>
    <name evidence="3" type="ORF">O3P69_011549</name>
</gene>
<evidence type="ECO:0000313" key="4">
    <source>
        <dbReference type="Proteomes" id="UP001487740"/>
    </source>
</evidence>
<dbReference type="Gene3D" id="3.10.10.10">
    <property type="entry name" value="HIV Type 1 Reverse Transcriptase, subunit A, domain 1"/>
    <property type="match status" value="1"/>
</dbReference>
<dbReference type="Pfam" id="PF00078">
    <property type="entry name" value="RVT_1"/>
    <property type="match status" value="1"/>
</dbReference>
<dbReference type="PANTHER" id="PTHR33050:SF7">
    <property type="entry name" value="RIBONUCLEASE H"/>
    <property type="match status" value="1"/>
</dbReference>
<protein>
    <recommendedName>
        <fullName evidence="2">Reverse transcriptase domain-containing protein</fullName>
    </recommendedName>
</protein>
<feature type="compositionally biased region" description="Basic residues" evidence="1">
    <location>
        <begin position="141"/>
        <end position="153"/>
    </location>
</feature>
<organism evidence="3 4">
    <name type="scientific">Scylla paramamosain</name>
    <name type="common">Mud crab</name>
    <dbReference type="NCBI Taxonomy" id="85552"/>
    <lineage>
        <taxon>Eukaryota</taxon>
        <taxon>Metazoa</taxon>
        <taxon>Ecdysozoa</taxon>
        <taxon>Arthropoda</taxon>
        <taxon>Crustacea</taxon>
        <taxon>Multicrustacea</taxon>
        <taxon>Malacostraca</taxon>
        <taxon>Eumalacostraca</taxon>
        <taxon>Eucarida</taxon>
        <taxon>Decapoda</taxon>
        <taxon>Pleocyemata</taxon>
        <taxon>Brachyura</taxon>
        <taxon>Eubrachyura</taxon>
        <taxon>Portunoidea</taxon>
        <taxon>Portunidae</taxon>
        <taxon>Portuninae</taxon>
        <taxon>Scylla</taxon>
    </lineage>
</organism>
<feature type="compositionally biased region" description="Pro residues" evidence="1">
    <location>
        <begin position="170"/>
        <end position="183"/>
    </location>
</feature>
<evidence type="ECO:0000313" key="3">
    <source>
        <dbReference type="EMBL" id="KAK8383106.1"/>
    </source>
</evidence>
<dbReference type="CDD" id="cd03714">
    <property type="entry name" value="RT_DIRS1"/>
    <property type="match status" value="1"/>
</dbReference>
<name>A0AAW0T859_SCYPA</name>
<dbReference type="InterPro" id="IPR043502">
    <property type="entry name" value="DNA/RNA_pol_sf"/>
</dbReference>
<feature type="compositionally biased region" description="Basic residues" evidence="1">
    <location>
        <begin position="86"/>
        <end position="97"/>
    </location>
</feature>
<accession>A0AAW0T859</accession>
<feature type="compositionally biased region" description="Basic residues" evidence="1">
    <location>
        <begin position="160"/>
        <end position="169"/>
    </location>
</feature>
<dbReference type="PANTHER" id="PTHR33050">
    <property type="entry name" value="REVERSE TRANSCRIPTASE DOMAIN-CONTAINING PROTEIN"/>
    <property type="match status" value="1"/>
</dbReference>
<keyword evidence="4" id="KW-1185">Reference proteome</keyword>
<dbReference type="InterPro" id="IPR052055">
    <property type="entry name" value="Hepadnavirus_pol/RT"/>
</dbReference>
<dbReference type="PROSITE" id="PS50878">
    <property type="entry name" value="RT_POL"/>
    <property type="match status" value="1"/>
</dbReference>
<feature type="region of interest" description="Disordered" evidence="1">
    <location>
        <begin position="79"/>
        <end position="196"/>
    </location>
</feature>
<dbReference type="InterPro" id="IPR043128">
    <property type="entry name" value="Rev_trsase/Diguanyl_cyclase"/>
</dbReference>
<dbReference type="Proteomes" id="UP001487740">
    <property type="component" value="Unassembled WGS sequence"/>
</dbReference>
<feature type="domain" description="Reverse transcriptase" evidence="2">
    <location>
        <begin position="769"/>
        <end position="951"/>
    </location>
</feature>
<feature type="compositionally biased region" description="Basic and acidic residues" evidence="1">
    <location>
        <begin position="670"/>
        <end position="690"/>
    </location>
</feature>
<dbReference type="AlphaFoldDB" id="A0AAW0T859"/>